<accession>A0A4R8CN76</accession>
<gene>
    <name evidence="1" type="ORF">EV653_2721</name>
</gene>
<dbReference type="PROSITE" id="PS51318">
    <property type="entry name" value="TAT"/>
    <property type="match status" value="1"/>
</dbReference>
<dbReference type="SUPFAM" id="SSF110296">
    <property type="entry name" value="Oligoxyloglucan reducing end-specific cellobiohydrolase"/>
    <property type="match status" value="1"/>
</dbReference>
<dbReference type="Proteomes" id="UP000295146">
    <property type="component" value="Unassembled WGS sequence"/>
</dbReference>
<reference evidence="1 2" key="1">
    <citation type="submission" date="2019-03" db="EMBL/GenBank/DDBJ databases">
        <title>Genomic Encyclopedia of Type Strains, Phase III (KMG-III): the genomes of soil and plant-associated and newly described type strains.</title>
        <authorList>
            <person name="Whitman W."/>
        </authorList>
    </citation>
    <scope>NUCLEOTIDE SEQUENCE [LARGE SCALE GENOMIC DNA]</scope>
    <source>
        <strain evidence="1 2">VKM Ac-2573</strain>
    </source>
</reference>
<organism evidence="1 2">
    <name type="scientific">Kribbella pratensis</name>
    <dbReference type="NCBI Taxonomy" id="2512112"/>
    <lineage>
        <taxon>Bacteria</taxon>
        <taxon>Bacillati</taxon>
        <taxon>Actinomycetota</taxon>
        <taxon>Actinomycetes</taxon>
        <taxon>Propionibacteriales</taxon>
        <taxon>Kribbellaceae</taxon>
        <taxon>Kribbella</taxon>
    </lineage>
</organism>
<dbReference type="Gene3D" id="2.120.10.10">
    <property type="match status" value="1"/>
</dbReference>
<dbReference type="CDD" id="cd15482">
    <property type="entry name" value="Sialidase_non-viral"/>
    <property type="match status" value="1"/>
</dbReference>
<comment type="caution">
    <text evidence="1">The sequence shown here is derived from an EMBL/GenBank/DDBJ whole genome shotgun (WGS) entry which is preliminary data.</text>
</comment>
<dbReference type="AlphaFoldDB" id="A0A4R8CN76"/>
<dbReference type="InterPro" id="IPR006311">
    <property type="entry name" value="TAT_signal"/>
</dbReference>
<name>A0A4R8CN76_9ACTN</name>
<evidence type="ECO:0000313" key="1">
    <source>
        <dbReference type="EMBL" id="TDW77551.1"/>
    </source>
</evidence>
<dbReference type="PANTHER" id="PTHR38792">
    <property type="entry name" value="BNR/ASP-BOX REPEAT DOMAIN PROTEIN (AFU_ORTHOLOGUE AFUA_7G06430)-RELATED"/>
    <property type="match status" value="1"/>
</dbReference>
<proteinExistence type="predicted"/>
<dbReference type="PANTHER" id="PTHR38792:SF3">
    <property type="entry name" value="BNR_ASP-BOX REPEAT DOMAIN PROTEIN (AFU_ORTHOLOGUE AFUA_7G06430)-RELATED"/>
    <property type="match status" value="1"/>
</dbReference>
<dbReference type="EMBL" id="SODP01000001">
    <property type="protein sequence ID" value="TDW77551.1"/>
    <property type="molecule type" value="Genomic_DNA"/>
</dbReference>
<evidence type="ECO:0000313" key="2">
    <source>
        <dbReference type="Proteomes" id="UP000295146"/>
    </source>
</evidence>
<keyword evidence="2" id="KW-1185">Reference proteome</keyword>
<sequence length="412" mass="43587">MQDRHGPVSNSTNLRPQISRRVFLGAGAAAAAGVGLGLTGPAFADPGPAGNPGKPGGEVPFGPVVVAGQGGRTSYARAVRLGTSAPGKSQTLLATYQGGGPGFPLYRSDDDGRTWAKQSSVPNAGTATGVYLQPFLYQLPRAFAGLPKGALLFACNWLGTNFSSTNIQLYASTDAGLTWQFLSTVAQGGPANTTNGATPVWEPFLLLHNDNLICYYSDQRDPNFGQKLAHQTSTDLHTWGPVVDDATGTAYAERPGMTTVARLKGDLWIMTYEFGEPDDPTNPDQNNYSYHVHYRIAKDPESFRFSPDTPLVDQNGSAPNGAPVVTWSQSGGVNGTIIVTGNDDQDFFINRELGAPGAWTRFSSPMPAGYSRFTIPLEGPGDPQNRGLVFVITGAQYGKSGPVEAGIISLDN</sequence>
<protein>
    <submittedName>
        <fullName evidence="1">Uncharacterized protein</fullName>
    </submittedName>
</protein>